<dbReference type="EMBL" id="JANBUW010000031">
    <property type="protein sequence ID" value="KAJ2850469.1"/>
    <property type="molecule type" value="Genomic_DNA"/>
</dbReference>
<dbReference type="InterPro" id="IPR023213">
    <property type="entry name" value="CAT-like_dom_sf"/>
</dbReference>
<comment type="caution">
    <text evidence="1">The sequence shown here is derived from an EMBL/GenBank/DDBJ whole genome shotgun (WGS) entry which is preliminary data.</text>
</comment>
<reference evidence="1" key="1">
    <citation type="submission" date="2022-07" db="EMBL/GenBank/DDBJ databases">
        <title>Phylogenomic reconstructions and comparative analyses of Kickxellomycotina fungi.</title>
        <authorList>
            <person name="Reynolds N.K."/>
            <person name="Stajich J.E."/>
            <person name="Barry K."/>
            <person name="Grigoriev I.V."/>
            <person name="Crous P."/>
            <person name="Smith M.E."/>
        </authorList>
    </citation>
    <scope>NUCLEOTIDE SEQUENCE</scope>
    <source>
        <strain evidence="1">NRRL 1566</strain>
    </source>
</reference>
<protein>
    <submittedName>
        <fullName evidence="1">Uncharacterized protein</fullName>
    </submittedName>
</protein>
<proteinExistence type="predicted"/>
<accession>A0A9W8I8B5</accession>
<keyword evidence="2" id="KW-1185">Reference proteome</keyword>
<dbReference type="Pfam" id="PF02458">
    <property type="entry name" value="Transferase"/>
    <property type="match status" value="1"/>
</dbReference>
<evidence type="ECO:0000313" key="2">
    <source>
        <dbReference type="Proteomes" id="UP001139887"/>
    </source>
</evidence>
<dbReference type="AlphaFoldDB" id="A0A9W8I8B5"/>
<gene>
    <name evidence="1" type="ORF">IWW36_001849</name>
</gene>
<name>A0A9W8I8B5_9FUNG</name>
<dbReference type="Gene3D" id="3.30.559.10">
    <property type="entry name" value="Chloramphenicol acetyltransferase-like domain"/>
    <property type="match status" value="1"/>
</dbReference>
<organism evidence="1 2">
    <name type="scientific">Coemansia brasiliensis</name>
    <dbReference type="NCBI Taxonomy" id="2650707"/>
    <lineage>
        <taxon>Eukaryota</taxon>
        <taxon>Fungi</taxon>
        <taxon>Fungi incertae sedis</taxon>
        <taxon>Zoopagomycota</taxon>
        <taxon>Kickxellomycotina</taxon>
        <taxon>Kickxellomycetes</taxon>
        <taxon>Kickxellales</taxon>
        <taxon>Kickxellaceae</taxon>
        <taxon>Coemansia</taxon>
    </lineage>
</organism>
<evidence type="ECO:0000313" key="1">
    <source>
        <dbReference type="EMBL" id="KAJ2850469.1"/>
    </source>
</evidence>
<dbReference type="OrthoDB" id="5579185at2759"/>
<dbReference type="Proteomes" id="UP001139887">
    <property type="component" value="Unassembled WGS sequence"/>
</dbReference>
<sequence length="166" mass="18635">MPQWSYLACSYECRQRTKIPSDFSGNLSLTAVAFMESQKVLDSSYKEIAQDIKQHCSKISSDYAKSTINVMENEVGMLFQAGASLCNSAKSSYVGLSDVRYMSLHTIDFGYGSPEILACSYPCEGMMRIYTNKQDGGINLFINAKNHIFEHVQSSKELLKYAEVIF</sequence>